<sequence>MPPSEVTSTVWVVSAARTATSPAHQPMPAGRTNHPEMSLLPVAMDATLGPRGPVEADQHTPCPV</sequence>
<protein>
    <submittedName>
        <fullName evidence="1">Uncharacterized protein</fullName>
    </submittedName>
</protein>
<gene>
    <name evidence="1" type="ORF">GCM10019016_000320</name>
</gene>
<comment type="caution">
    <text evidence="1">The sequence shown here is derived from an EMBL/GenBank/DDBJ whole genome shotgun (WGS) entry which is preliminary data.</text>
</comment>
<organism evidence="1 2">
    <name type="scientific">Streptomyces prasinosporus</name>
    <dbReference type="NCBI Taxonomy" id="68256"/>
    <lineage>
        <taxon>Bacteria</taxon>
        <taxon>Bacillati</taxon>
        <taxon>Actinomycetota</taxon>
        <taxon>Actinomycetes</taxon>
        <taxon>Kitasatosporales</taxon>
        <taxon>Streptomycetaceae</taxon>
        <taxon>Streptomyces</taxon>
        <taxon>Streptomyces albogriseolus group</taxon>
    </lineage>
</organism>
<accession>A0ABP6TE73</accession>
<dbReference type="Proteomes" id="UP001501455">
    <property type="component" value="Unassembled WGS sequence"/>
</dbReference>
<evidence type="ECO:0000313" key="2">
    <source>
        <dbReference type="Proteomes" id="UP001501455"/>
    </source>
</evidence>
<reference evidence="2" key="1">
    <citation type="journal article" date="2019" name="Int. J. Syst. Evol. Microbiol.">
        <title>The Global Catalogue of Microorganisms (GCM) 10K type strain sequencing project: providing services to taxonomists for standard genome sequencing and annotation.</title>
        <authorList>
            <consortium name="The Broad Institute Genomics Platform"/>
            <consortium name="The Broad Institute Genome Sequencing Center for Infectious Disease"/>
            <person name="Wu L."/>
            <person name="Ma J."/>
        </authorList>
    </citation>
    <scope>NUCLEOTIDE SEQUENCE [LARGE SCALE GENOMIC DNA]</scope>
    <source>
        <strain evidence="2">JCM 4816</strain>
    </source>
</reference>
<name>A0ABP6TE73_9ACTN</name>
<dbReference type="EMBL" id="BAAAXF010000001">
    <property type="protein sequence ID" value="GAA3492934.1"/>
    <property type="molecule type" value="Genomic_DNA"/>
</dbReference>
<evidence type="ECO:0000313" key="1">
    <source>
        <dbReference type="EMBL" id="GAA3492934.1"/>
    </source>
</evidence>
<proteinExistence type="predicted"/>
<keyword evidence="2" id="KW-1185">Reference proteome</keyword>